<reference evidence="2" key="1">
    <citation type="journal article" date="2020" name="Nature">
        <title>Giant virus diversity and host interactions through global metagenomics.</title>
        <authorList>
            <person name="Schulz F."/>
            <person name="Roux S."/>
            <person name="Paez-Espino D."/>
            <person name="Jungbluth S."/>
            <person name="Walsh D.A."/>
            <person name="Denef V.J."/>
            <person name="McMahon K.D."/>
            <person name="Konstantinidis K.T."/>
            <person name="Eloe-Fadrosh E.A."/>
            <person name="Kyrpides N.C."/>
            <person name="Woyke T."/>
        </authorList>
    </citation>
    <scope>NUCLEOTIDE SEQUENCE</scope>
    <source>
        <strain evidence="2">GVMAG-M-3300023179-92</strain>
    </source>
</reference>
<keyword evidence="1" id="KW-1133">Transmembrane helix</keyword>
<feature type="transmembrane region" description="Helical" evidence="1">
    <location>
        <begin position="7"/>
        <end position="26"/>
    </location>
</feature>
<evidence type="ECO:0000256" key="1">
    <source>
        <dbReference type="SAM" id="Phobius"/>
    </source>
</evidence>
<dbReference type="EMBL" id="MN739941">
    <property type="protein sequence ID" value="QHT78837.1"/>
    <property type="molecule type" value="Genomic_DNA"/>
</dbReference>
<keyword evidence="1" id="KW-0812">Transmembrane</keyword>
<dbReference type="AlphaFoldDB" id="A0A6C0HEN4"/>
<protein>
    <submittedName>
        <fullName evidence="2">Uncharacterized protein</fullName>
    </submittedName>
</protein>
<organism evidence="2">
    <name type="scientific">viral metagenome</name>
    <dbReference type="NCBI Taxonomy" id="1070528"/>
    <lineage>
        <taxon>unclassified sequences</taxon>
        <taxon>metagenomes</taxon>
        <taxon>organismal metagenomes</taxon>
    </lineage>
</organism>
<evidence type="ECO:0000313" key="2">
    <source>
        <dbReference type="EMBL" id="QHT78837.1"/>
    </source>
</evidence>
<feature type="transmembrane region" description="Helical" evidence="1">
    <location>
        <begin position="74"/>
        <end position="94"/>
    </location>
</feature>
<accession>A0A6C0HEN4</accession>
<keyword evidence="1" id="KW-0472">Membrane</keyword>
<sequence>MDKQQIFMIICVISVCLLVLGAIFVAQGKWDKSKGCDLNRKLSLDDKIVPSVAQFEYDMCQKSADLMLKWSTPLLVFGAIATAVCAVIIGTIYIKEKRNL</sequence>
<name>A0A6C0HEN4_9ZZZZ</name>
<proteinExistence type="predicted"/>